<comment type="caution">
    <text evidence="2">The sequence shown here is derived from an EMBL/GenBank/DDBJ whole genome shotgun (WGS) entry which is preliminary data.</text>
</comment>
<name>A0ABV6K7M7_9BACI</name>
<dbReference type="EMBL" id="JBHLUX010000004">
    <property type="protein sequence ID" value="MFC0469308.1"/>
    <property type="molecule type" value="Genomic_DNA"/>
</dbReference>
<organism evidence="2 3">
    <name type="scientific">Halalkalibacter kiskunsagensis</name>
    <dbReference type="NCBI Taxonomy" id="1548599"/>
    <lineage>
        <taxon>Bacteria</taxon>
        <taxon>Bacillati</taxon>
        <taxon>Bacillota</taxon>
        <taxon>Bacilli</taxon>
        <taxon>Bacillales</taxon>
        <taxon>Bacillaceae</taxon>
        <taxon>Halalkalibacter</taxon>
    </lineage>
</organism>
<keyword evidence="1" id="KW-0472">Membrane</keyword>
<dbReference type="Proteomes" id="UP001589838">
    <property type="component" value="Unassembled WGS sequence"/>
</dbReference>
<evidence type="ECO:0000256" key="1">
    <source>
        <dbReference type="SAM" id="Phobius"/>
    </source>
</evidence>
<keyword evidence="1" id="KW-1133">Transmembrane helix</keyword>
<evidence type="ECO:0000313" key="2">
    <source>
        <dbReference type="EMBL" id="MFC0469308.1"/>
    </source>
</evidence>
<evidence type="ECO:0008006" key="4">
    <source>
        <dbReference type="Google" id="ProtNLM"/>
    </source>
</evidence>
<feature type="transmembrane region" description="Helical" evidence="1">
    <location>
        <begin position="47"/>
        <end position="65"/>
    </location>
</feature>
<protein>
    <recommendedName>
        <fullName evidence="4">Lysine transporter LysE</fullName>
    </recommendedName>
</protein>
<accession>A0ABV6K7M7</accession>
<sequence length="66" mass="7298">MLFVKTAKLGAVQIFVSFAVNLLIVLFAGQVAVGLRSRSFLIKIQRWFMASVFGALAVNLAFHEIK</sequence>
<gene>
    <name evidence="2" type="ORF">ACFFHM_01840</name>
</gene>
<proteinExistence type="predicted"/>
<feature type="transmembrane region" description="Helical" evidence="1">
    <location>
        <begin position="12"/>
        <end position="35"/>
    </location>
</feature>
<keyword evidence="1" id="KW-0812">Transmembrane</keyword>
<evidence type="ECO:0000313" key="3">
    <source>
        <dbReference type="Proteomes" id="UP001589838"/>
    </source>
</evidence>
<reference evidence="2 3" key="1">
    <citation type="submission" date="2024-09" db="EMBL/GenBank/DDBJ databases">
        <authorList>
            <person name="Sun Q."/>
            <person name="Mori K."/>
        </authorList>
    </citation>
    <scope>NUCLEOTIDE SEQUENCE [LARGE SCALE GENOMIC DNA]</scope>
    <source>
        <strain evidence="2 3">NCAIM B.02610</strain>
    </source>
</reference>
<keyword evidence="3" id="KW-1185">Reference proteome</keyword>
<dbReference type="RefSeq" id="WP_335962984.1">
    <property type="nucleotide sequence ID" value="NZ_JAXBLX010000039.1"/>
</dbReference>